<dbReference type="Proteomes" id="UP000743370">
    <property type="component" value="Unassembled WGS sequence"/>
</dbReference>
<sequence length="104" mass="11390">MCPAYLHLHLQASSYTKQSPQLLLQRSLPTTPPSLRRKLRRPLRLGVDAMHVQFENGVEVVDLVELSGGEVAVLIFPEAMAAWRSFSLVLSLPPSELQVTGAAG</sequence>
<dbReference type="AlphaFoldDB" id="A0A8T0L989"/>
<organism evidence="1 2">
    <name type="scientific">Phaseolus angularis</name>
    <name type="common">Azuki bean</name>
    <name type="synonym">Vigna angularis</name>
    <dbReference type="NCBI Taxonomy" id="3914"/>
    <lineage>
        <taxon>Eukaryota</taxon>
        <taxon>Viridiplantae</taxon>
        <taxon>Streptophyta</taxon>
        <taxon>Embryophyta</taxon>
        <taxon>Tracheophyta</taxon>
        <taxon>Spermatophyta</taxon>
        <taxon>Magnoliopsida</taxon>
        <taxon>eudicotyledons</taxon>
        <taxon>Gunneridae</taxon>
        <taxon>Pentapetalae</taxon>
        <taxon>rosids</taxon>
        <taxon>fabids</taxon>
        <taxon>Fabales</taxon>
        <taxon>Fabaceae</taxon>
        <taxon>Papilionoideae</taxon>
        <taxon>50 kb inversion clade</taxon>
        <taxon>NPAAA clade</taxon>
        <taxon>indigoferoid/millettioid clade</taxon>
        <taxon>Phaseoleae</taxon>
        <taxon>Vigna</taxon>
    </lineage>
</organism>
<dbReference type="EMBL" id="JABFOF010000001">
    <property type="protein sequence ID" value="KAG2408101.1"/>
    <property type="molecule type" value="Genomic_DNA"/>
</dbReference>
<protein>
    <submittedName>
        <fullName evidence="1">Uncharacterized protein</fullName>
    </submittedName>
</protein>
<name>A0A8T0L989_PHAAN</name>
<accession>A0A8T0L989</accession>
<comment type="caution">
    <text evidence="1">The sequence shown here is derived from an EMBL/GenBank/DDBJ whole genome shotgun (WGS) entry which is preliminary data.</text>
</comment>
<reference evidence="1 2" key="1">
    <citation type="submission" date="2020-05" db="EMBL/GenBank/DDBJ databases">
        <title>Vigna angularis (adzuki bean) Var. LongXiaoDou No. 4 denovo assembly.</title>
        <authorList>
            <person name="Xiang H."/>
        </authorList>
    </citation>
    <scope>NUCLEOTIDE SEQUENCE [LARGE SCALE GENOMIC DNA]</scope>
    <source>
        <tissue evidence="1">Leaf</tissue>
    </source>
</reference>
<evidence type="ECO:0000313" key="1">
    <source>
        <dbReference type="EMBL" id="KAG2408101.1"/>
    </source>
</evidence>
<proteinExistence type="predicted"/>
<gene>
    <name evidence="1" type="ORF">HKW66_Vig0029230</name>
</gene>
<evidence type="ECO:0000313" key="2">
    <source>
        <dbReference type="Proteomes" id="UP000743370"/>
    </source>
</evidence>